<protein>
    <submittedName>
        <fullName evidence="1">Uncharacterized protein</fullName>
    </submittedName>
</protein>
<accession>A0A256G641</accession>
<name>A0A256G641_9HYPH</name>
<keyword evidence="2" id="KW-1185">Reference proteome</keyword>
<dbReference type="EMBL" id="NNRM01000044">
    <property type="protein sequence ID" value="OYR22582.1"/>
    <property type="molecule type" value="Genomic_DNA"/>
</dbReference>
<evidence type="ECO:0000313" key="2">
    <source>
        <dbReference type="Proteomes" id="UP000216188"/>
    </source>
</evidence>
<proteinExistence type="predicted"/>
<organism evidence="1 2">
    <name type="scientific">Brucella pseudogrignonensis</name>
    <dbReference type="NCBI Taxonomy" id="419475"/>
    <lineage>
        <taxon>Bacteria</taxon>
        <taxon>Pseudomonadati</taxon>
        <taxon>Pseudomonadota</taxon>
        <taxon>Alphaproteobacteria</taxon>
        <taxon>Hyphomicrobiales</taxon>
        <taxon>Brucellaceae</taxon>
        <taxon>Brucella/Ochrobactrum group</taxon>
        <taxon>Brucella</taxon>
    </lineage>
</organism>
<dbReference type="Proteomes" id="UP000216188">
    <property type="component" value="Unassembled WGS sequence"/>
</dbReference>
<gene>
    <name evidence="1" type="ORF">CEV34_4414</name>
</gene>
<reference evidence="1 2" key="1">
    <citation type="submission" date="2017-07" db="EMBL/GenBank/DDBJ databases">
        <title>Phylogenetic study on the rhizospheric bacterium Ochrobactrum sp. A44.</title>
        <authorList>
            <person name="Krzyzanowska D.M."/>
            <person name="Ossowicki A."/>
            <person name="Rajewska M."/>
            <person name="Maciag T."/>
            <person name="Kaczynski Z."/>
            <person name="Czerwicka M."/>
            <person name="Jafra S."/>
        </authorList>
    </citation>
    <scope>NUCLEOTIDE SEQUENCE [LARGE SCALE GENOMIC DNA]</scope>
    <source>
        <strain evidence="1 2">CCUG 30717</strain>
    </source>
</reference>
<comment type="caution">
    <text evidence="1">The sequence shown here is derived from an EMBL/GenBank/DDBJ whole genome shotgun (WGS) entry which is preliminary data.</text>
</comment>
<evidence type="ECO:0000313" key="1">
    <source>
        <dbReference type="EMBL" id="OYR22582.1"/>
    </source>
</evidence>
<sequence>MIPGPFRFKTPELDYGGHGRDDTTAQLDASLQAISAIAHNIRMPKC</sequence>
<dbReference type="AlphaFoldDB" id="A0A256G641"/>